<proteinExistence type="predicted"/>
<dbReference type="OrthoDB" id="4526693at2759"/>
<evidence type="ECO:0000256" key="2">
    <source>
        <dbReference type="SAM" id="Phobius"/>
    </source>
</evidence>
<evidence type="ECO:0000313" key="3">
    <source>
        <dbReference type="EMBL" id="PYH48411.1"/>
    </source>
</evidence>
<accession>A0A318ZLC1</accession>
<protein>
    <submittedName>
        <fullName evidence="3">Uncharacterized protein</fullName>
    </submittedName>
</protein>
<feature type="region of interest" description="Disordered" evidence="1">
    <location>
        <begin position="158"/>
        <end position="231"/>
    </location>
</feature>
<dbReference type="RefSeq" id="XP_025434393.1">
    <property type="nucleotide sequence ID" value="XM_025574216.1"/>
</dbReference>
<reference evidence="3 4" key="1">
    <citation type="submission" date="2016-12" db="EMBL/GenBank/DDBJ databases">
        <title>The genomes of Aspergillus section Nigri reveals drivers in fungal speciation.</title>
        <authorList>
            <consortium name="DOE Joint Genome Institute"/>
            <person name="Vesth T.C."/>
            <person name="Nybo J."/>
            <person name="Theobald S."/>
            <person name="Brandl J."/>
            <person name="Frisvad J.C."/>
            <person name="Nielsen K.F."/>
            <person name="Lyhne E.K."/>
            <person name="Kogle M.E."/>
            <person name="Kuo A."/>
            <person name="Riley R."/>
            <person name="Clum A."/>
            <person name="Nolan M."/>
            <person name="Lipzen A."/>
            <person name="Salamov A."/>
            <person name="Henrissat B."/>
            <person name="Wiebenga A."/>
            <person name="De Vries R.P."/>
            <person name="Grigoriev I.V."/>
            <person name="Mortensen U.H."/>
            <person name="Andersen M.R."/>
            <person name="Baker S.E."/>
        </authorList>
    </citation>
    <scope>NUCLEOTIDE SEQUENCE [LARGE SCALE GENOMIC DNA]</scope>
    <source>
        <strain evidence="3 4">JOP 1030-1</strain>
    </source>
</reference>
<feature type="transmembrane region" description="Helical" evidence="2">
    <location>
        <begin position="16"/>
        <end position="35"/>
    </location>
</feature>
<keyword evidence="2" id="KW-0812">Transmembrane</keyword>
<dbReference type="GeneID" id="37075444"/>
<keyword evidence="2" id="KW-0472">Membrane</keyword>
<gene>
    <name evidence="3" type="ORF">BP01DRAFT_353560</name>
</gene>
<keyword evidence="4" id="KW-1185">Reference proteome</keyword>
<dbReference type="AlphaFoldDB" id="A0A318ZLC1"/>
<feature type="compositionally biased region" description="Polar residues" evidence="1">
    <location>
        <begin position="158"/>
        <end position="167"/>
    </location>
</feature>
<evidence type="ECO:0000313" key="4">
    <source>
        <dbReference type="Proteomes" id="UP000248349"/>
    </source>
</evidence>
<sequence length="242" mass="26178">MRCENVKTAIPKKIEIVSLGIIYSAACIACVLLLLQRIRRRRLRYAQLARQMDPLSSSLEKGGGEGPASPGRQGYRVAYQDLTDPIGPNISSSFPSACDVLQPLSHFSELPSSGHLAAILTRERSSWTRPPYPLEEPALSVSGDADMKVTAISSTCQDGDFGSSISERVNGGSIDSSAPPRTGLSPVGWRTTSHSQEPPAPKVAESSSGPHTARKSGHAVQYMREEDEEGVRSWKRVVVEYS</sequence>
<keyword evidence="2" id="KW-1133">Transmembrane helix</keyword>
<organism evidence="3 4">
    <name type="scientific">Aspergillus saccharolyticus JOP 1030-1</name>
    <dbReference type="NCBI Taxonomy" id="1450539"/>
    <lineage>
        <taxon>Eukaryota</taxon>
        <taxon>Fungi</taxon>
        <taxon>Dikarya</taxon>
        <taxon>Ascomycota</taxon>
        <taxon>Pezizomycotina</taxon>
        <taxon>Eurotiomycetes</taxon>
        <taxon>Eurotiomycetidae</taxon>
        <taxon>Eurotiales</taxon>
        <taxon>Aspergillaceae</taxon>
        <taxon>Aspergillus</taxon>
        <taxon>Aspergillus subgen. Circumdati</taxon>
    </lineage>
</organism>
<evidence type="ECO:0000256" key="1">
    <source>
        <dbReference type="SAM" id="MobiDB-lite"/>
    </source>
</evidence>
<name>A0A318ZLC1_9EURO</name>
<dbReference type="EMBL" id="KZ821221">
    <property type="protein sequence ID" value="PYH48411.1"/>
    <property type="molecule type" value="Genomic_DNA"/>
</dbReference>
<dbReference type="Proteomes" id="UP000248349">
    <property type="component" value="Unassembled WGS sequence"/>
</dbReference>